<evidence type="ECO:0000313" key="3">
    <source>
        <dbReference type="Proteomes" id="UP000254123"/>
    </source>
</evidence>
<dbReference type="Proteomes" id="UP000254123">
    <property type="component" value="Unassembled WGS sequence"/>
</dbReference>
<feature type="transmembrane region" description="Helical" evidence="1">
    <location>
        <begin position="23"/>
        <end position="43"/>
    </location>
</feature>
<keyword evidence="1" id="KW-1133">Transmembrane helix</keyword>
<keyword evidence="1" id="KW-0812">Transmembrane</keyword>
<dbReference type="EMBL" id="UGVC01000001">
    <property type="protein sequence ID" value="SUD90692.1"/>
    <property type="molecule type" value="Genomic_DNA"/>
</dbReference>
<evidence type="ECO:0000313" key="2">
    <source>
        <dbReference type="EMBL" id="SUD90692.1"/>
    </source>
</evidence>
<gene>
    <name evidence="2" type="ORF">NCTC10526_01034</name>
</gene>
<organism evidence="2 3">
    <name type="scientific">Psychrobacter phenylpyruvicus</name>
    <dbReference type="NCBI Taxonomy" id="29432"/>
    <lineage>
        <taxon>Bacteria</taxon>
        <taxon>Pseudomonadati</taxon>
        <taxon>Pseudomonadota</taxon>
        <taxon>Gammaproteobacteria</taxon>
        <taxon>Moraxellales</taxon>
        <taxon>Moraxellaceae</taxon>
        <taxon>Psychrobacter</taxon>
    </lineage>
</organism>
<name>A0A379LLN4_9GAMM</name>
<protein>
    <submittedName>
        <fullName evidence="2">Uncharacterized protein</fullName>
    </submittedName>
</protein>
<keyword evidence="3" id="KW-1185">Reference proteome</keyword>
<evidence type="ECO:0000256" key="1">
    <source>
        <dbReference type="SAM" id="Phobius"/>
    </source>
</evidence>
<sequence length="91" mass="10298">MATLIILACTGVIIFWKIKGHPYLTAIIKCFIFVLAIILSGIASDQYRNLTLEVLKRNSIFILLIFVVLVPIALFGVKVRQIIREDLENPK</sequence>
<dbReference type="RefSeq" id="WP_028859900.1">
    <property type="nucleotide sequence ID" value="NZ_CAJHAQ010000001.1"/>
</dbReference>
<dbReference type="STRING" id="1123034.GCA_000685805_02477"/>
<accession>A0A379LLN4</accession>
<proteinExistence type="predicted"/>
<reference evidence="2 3" key="1">
    <citation type="submission" date="2018-06" db="EMBL/GenBank/DDBJ databases">
        <authorList>
            <consortium name="Pathogen Informatics"/>
            <person name="Doyle S."/>
        </authorList>
    </citation>
    <scope>NUCLEOTIDE SEQUENCE [LARGE SCALE GENOMIC DNA]</scope>
    <source>
        <strain evidence="2 3">NCTC10526</strain>
    </source>
</reference>
<keyword evidence="1" id="KW-0472">Membrane</keyword>
<dbReference type="AlphaFoldDB" id="A0A379LLN4"/>
<feature type="transmembrane region" description="Helical" evidence="1">
    <location>
        <begin position="59"/>
        <end position="77"/>
    </location>
</feature>